<dbReference type="OrthoDB" id="1488158at2"/>
<evidence type="ECO:0000313" key="4">
    <source>
        <dbReference type="Proteomes" id="UP000317371"/>
    </source>
</evidence>
<dbReference type="EMBL" id="VIGC01000039">
    <property type="protein sequence ID" value="TQE93477.1"/>
    <property type="molecule type" value="Genomic_DNA"/>
</dbReference>
<sequence length="791" mass="82541">MPHAPHSDRPEGRATSTASRKANWRAIWVLCLVAGLFVLAGHQVVRSQTGQPDDLPNFSNTVRITKFASPAAEAGFNFSCEGCPNQADSSFTLTDTVPGQISVEQYRDISGTNPITITELTPPGGYQLYKIECLAQAGDDPLPLDPWAYQVVGSSVVVTASITELGKAYCNFYNAIPTDITIVKVATPSVGSDYVFSGTLGQFTLDDADPDDGDSITNTQVFSNLLPGSYDIYEILPPGSNALESLVCSVHDKAVEFGPAVVAQADPTTAGYATDLSNDGTPDTACDGCAPYVSNSPNAENQGVLEFMLPDPVAPTDGAILKLHLGMRNIVSPPLSVSLYGYVGNGTVENGDFDAGSLIATFTISNEAVVAIDVTDFISTQLANNVGTVGFGLRLPGEDPSDFFLDDLNPSLGQTPGVLHLTTSTGRRIELEGGRPVVCTFGNREGNGRITVDKVTFPAGSPAEFSFSLNGGPNQIQTGFVISDTAPPFDSGPLAPGTYSLTMETLAGWNVTAVLCTDGVNEYDPSAISLPAGVTVACTFTCTQQSTIVVDKLTMPAGDTTPFSMTLDGQALSSPIQFQLSDGSTPFTTDLDPGLYSLTEAAVPGWALTAAACSDSSPLDAIDLEPGETVTCTLTNSQMSVAVTKTVGLDATSCGASSQLTVAPGTPVYFCVTLENTGHVTLSDHVLVDQAVGLNVTFPYTLPPGAQVQITNDMLTSLDLPPLLGPITATSDISNTVIITSGQGTSNPITRQAQATVTIPPTALEGDDQPARPEEAGENRIYLPLIGADMP</sequence>
<organism evidence="3 4">
    <name type="scientific">Litorilinea aerophila</name>
    <dbReference type="NCBI Taxonomy" id="1204385"/>
    <lineage>
        <taxon>Bacteria</taxon>
        <taxon>Bacillati</taxon>
        <taxon>Chloroflexota</taxon>
        <taxon>Caldilineae</taxon>
        <taxon>Caldilineales</taxon>
        <taxon>Caldilineaceae</taxon>
        <taxon>Litorilinea</taxon>
    </lineage>
</organism>
<dbReference type="Proteomes" id="UP000317371">
    <property type="component" value="Unassembled WGS sequence"/>
</dbReference>
<dbReference type="RefSeq" id="WP_141612179.1">
    <property type="nucleotide sequence ID" value="NZ_VIGC02000039.1"/>
</dbReference>
<dbReference type="InterPro" id="IPR045826">
    <property type="entry name" value="SpaA_PFL_dom_2"/>
</dbReference>
<feature type="domain" description="SpaA-like prealbumin fold" evidence="2">
    <location>
        <begin position="479"/>
        <end position="539"/>
    </location>
</feature>
<keyword evidence="1" id="KW-0812">Transmembrane</keyword>
<feature type="domain" description="SpaA-like prealbumin fold" evidence="2">
    <location>
        <begin position="563"/>
        <end position="634"/>
    </location>
</feature>
<evidence type="ECO:0000259" key="2">
    <source>
        <dbReference type="Pfam" id="PF19403"/>
    </source>
</evidence>
<feature type="transmembrane region" description="Helical" evidence="1">
    <location>
        <begin position="26"/>
        <end position="45"/>
    </location>
</feature>
<keyword evidence="4" id="KW-1185">Reference proteome</keyword>
<accession>A0A540V9L6</accession>
<comment type="caution">
    <text evidence="3">The sequence shown here is derived from an EMBL/GenBank/DDBJ whole genome shotgun (WGS) entry which is preliminary data.</text>
</comment>
<evidence type="ECO:0000256" key="1">
    <source>
        <dbReference type="SAM" id="Phobius"/>
    </source>
</evidence>
<keyword evidence="1" id="KW-1133">Transmembrane helix</keyword>
<proteinExistence type="predicted"/>
<evidence type="ECO:0000313" key="3">
    <source>
        <dbReference type="EMBL" id="TQE93477.1"/>
    </source>
</evidence>
<name>A0A540V9L6_9CHLR</name>
<dbReference type="AlphaFoldDB" id="A0A540V9L6"/>
<protein>
    <recommendedName>
        <fullName evidence="2">SpaA-like prealbumin fold domain-containing protein</fullName>
    </recommendedName>
</protein>
<dbReference type="InParanoid" id="A0A540V9L6"/>
<dbReference type="Pfam" id="PF19403">
    <property type="entry name" value="SpaA_2"/>
    <property type="match status" value="2"/>
</dbReference>
<gene>
    <name evidence="3" type="ORF">FKZ61_21245</name>
</gene>
<keyword evidence="1" id="KW-0472">Membrane</keyword>
<reference evidence="3 4" key="1">
    <citation type="submission" date="2019-06" db="EMBL/GenBank/DDBJ databases">
        <title>Genome sequence of Litorilinea aerophila BAA-2444.</title>
        <authorList>
            <person name="Maclea K.S."/>
            <person name="Maurais E.G."/>
            <person name="Iannazzi L.C."/>
        </authorList>
    </citation>
    <scope>NUCLEOTIDE SEQUENCE [LARGE SCALE GENOMIC DNA]</scope>
    <source>
        <strain evidence="3 4">ATCC BAA-2444</strain>
    </source>
</reference>